<sequence length="442" mass="50164">MQNKYAISQLIFNPAPPSVMHIDLNSCFASIEQQANPMLRGRSVAVAVHKTPNGCILAASIEAKRVGVKTGMRVKEGKLLSPDLVVLSPDPWKYRNVHLALRRLLLEYTPDLTPKSIDEFVLNFEKVPLLDVAAQYKDGVLENSPLKSVARQVKRRIRESIGDWLRVSVGISTNRFLAKLASNIHKPDGLDEINKDNFLEVFSTLELTSLSYIKAKNALRLNNVGIFSVIDFYNAPLWKLRAAFNSVVSYYWYLRIHGYEIDDIPFSRKSYGNSYVLPKPFSGLDEISPIISKLTEKMSFRLRRAGYMASGVHLAIGYRNGVFWHKANSFDRGLFESSDIYKKVVKVFTTSPYKFPVKEIFVSVYGLERILNLQLNFFEDVLRKRSLSKAVDKINERWGNFVISPARMLFGDGEMVPDRIAFGGVKELEEFTLNDSVFKNSG</sequence>
<dbReference type="InterPro" id="IPR043128">
    <property type="entry name" value="Rev_trsase/Diguanyl_cyclase"/>
</dbReference>
<dbReference type="STRING" id="1618550.UT39_C0022G0014"/>
<accession>A0A0G0QID2</accession>
<dbReference type="GO" id="GO:0003887">
    <property type="term" value="F:DNA-directed DNA polymerase activity"/>
    <property type="evidence" value="ECO:0007669"/>
    <property type="project" value="TreeGrafter"/>
</dbReference>
<keyword evidence="3" id="KW-0808">Transferase</keyword>
<evidence type="ECO:0000259" key="2">
    <source>
        <dbReference type="PROSITE" id="PS50173"/>
    </source>
</evidence>
<reference evidence="3 4" key="1">
    <citation type="journal article" date="2015" name="Nature">
        <title>rRNA introns, odd ribosomes, and small enigmatic genomes across a large radiation of phyla.</title>
        <authorList>
            <person name="Brown C.T."/>
            <person name="Hug L.A."/>
            <person name="Thomas B.C."/>
            <person name="Sharon I."/>
            <person name="Castelle C.J."/>
            <person name="Singh A."/>
            <person name="Wilkins M.J."/>
            <person name="Williams K.H."/>
            <person name="Banfield J.F."/>
        </authorList>
    </citation>
    <scope>NUCLEOTIDE SEQUENCE [LARGE SCALE GENOMIC DNA]</scope>
</reference>
<dbReference type="Gene3D" id="3.30.70.270">
    <property type="match status" value="1"/>
</dbReference>
<dbReference type="EMBL" id="LBWP01000022">
    <property type="protein sequence ID" value="KKR10160.1"/>
    <property type="molecule type" value="Genomic_DNA"/>
</dbReference>
<dbReference type="GO" id="GO:0042276">
    <property type="term" value="P:error-prone translesion synthesis"/>
    <property type="evidence" value="ECO:0007669"/>
    <property type="project" value="TreeGrafter"/>
</dbReference>
<dbReference type="GO" id="GO:0005829">
    <property type="term" value="C:cytosol"/>
    <property type="evidence" value="ECO:0007669"/>
    <property type="project" value="TreeGrafter"/>
</dbReference>
<dbReference type="PANTHER" id="PTHR11076">
    <property type="entry name" value="DNA REPAIR POLYMERASE UMUC / TRANSFERASE FAMILY MEMBER"/>
    <property type="match status" value="1"/>
</dbReference>
<dbReference type="InterPro" id="IPR017961">
    <property type="entry name" value="DNA_pol_Y-fam_little_finger"/>
</dbReference>
<dbReference type="Gene3D" id="3.30.1490.100">
    <property type="entry name" value="DNA polymerase, Y-family, little finger domain"/>
    <property type="match status" value="1"/>
</dbReference>
<dbReference type="InterPro" id="IPR036775">
    <property type="entry name" value="DNA_pol_Y-fam_lit_finger_sf"/>
</dbReference>
<dbReference type="SUPFAM" id="SSF56672">
    <property type="entry name" value="DNA/RNA polymerases"/>
    <property type="match status" value="1"/>
</dbReference>
<dbReference type="InterPro" id="IPR050116">
    <property type="entry name" value="DNA_polymerase-Y"/>
</dbReference>
<dbReference type="PROSITE" id="PS50173">
    <property type="entry name" value="UMUC"/>
    <property type="match status" value="1"/>
</dbReference>
<dbReference type="AlphaFoldDB" id="A0A0G0QID2"/>
<dbReference type="Gene3D" id="3.40.1170.60">
    <property type="match status" value="1"/>
</dbReference>
<evidence type="ECO:0000313" key="3">
    <source>
        <dbReference type="EMBL" id="KKR10160.1"/>
    </source>
</evidence>
<dbReference type="SUPFAM" id="SSF100879">
    <property type="entry name" value="Lesion bypass DNA polymerase (Y-family), little finger domain"/>
    <property type="match status" value="1"/>
</dbReference>
<evidence type="ECO:0000256" key="1">
    <source>
        <dbReference type="ARBA" id="ARBA00010945"/>
    </source>
</evidence>
<comment type="similarity">
    <text evidence="1">Belongs to the DNA polymerase type-Y family.</text>
</comment>
<comment type="caution">
    <text evidence="3">The sequence shown here is derived from an EMBL/GenBank/DDBJ whole genome shotgun (WGS) entry which is preliminary data.</text>
</comment>
<dbReference type="GO" id="GO:0009432">
    <property type="term" value="P:SOS response"/>
    <property type="evidence" value="ECO:0007669"/>
    <property type="project" value="TreeGrafter"/>
</dbReference>
<dbReference type="GO" id="GO:0006281">
    <property type="term" value="P:DNA repair"/>
    <property type="evidence" value="ECO:0007669"/>
    <property type="project" value="InterPro"/>
</dbReference>
<dbReference type="InterPro" id="IPR043502">
    <property type="entry name" value="DNA/RNA_pol_sf"/>
</dbReference>
<proteinExistence type="inferred from homology"/>
<dbReference type="PANTHER" id="PTHR11076:SF35">
    <property type="entry name" value="DNA REPAIR PROTEIN HOMOLOG YOBH"/>
    <property type="match status" value="1"/>
</dbReference>
<dbReference type="Proteomes" id="UP000034246">
    <property type="component" value="Unassembled WGS sequence"/>
</dbReference>
<dbReference type="InterPro" id="IPR001126">
    <property type="entry name" value="UmuC"/>
</dbReference>
<organism evidence="3 4">
    <name type="scientific">Candidatus Woesebacteria bacterium GW2011_GWA1_39_21</name>
    <dbReference type="NCBI Taxonomy" id="1618550"/>
    <lineage>
        <taxon>Bacteria</taxon>
        <taxon>Candidatus Woeseibacteriota</taxon>
    </lineage>
</organism>
<dbReference type="Pfam" id="PF11799">
    <property type="entry name" value="IMS_C"/>
    <property type="match status" value="1"/>
</dbReference>
<dbReference type="Pfam" id="PF00817">
    <property type="entry name" value="IMS"/>
    <property type="match status" value="1"/>
</dbReference>
<protein>
    <submittedName>
        <fullName evidence="3">Nucleotidyltransferase/DNA polymerase involved in DNA repair</fullName>
    </submittedName>
</protein>
<gene>
    <name evidence="3" type="ORF">UT39_C0022G0014</name>
</gene>
<name>A0A0G0QID2_9BACT</name>
<dbReference type="GO" id="GO:0003684">
    <property type="term" value="F:damaged DNA binding"/>
    <property type="evidence" value="ECO:0007669"/>
    <property type="project" value="InterPro"/>
</dbReference>
<evidence type="ECO:0000313" key="4">
    <source>
        <dbReference type="Proteomes" id="UP000034246"/>
    </source>
</evidence>
<feature type="domain" description="UmuC" evidence="2">
    <location>
        <begin position="19"/>
        <end position="214"/>
    </location>
</feature>